<keyword evidence="3" id="KW-0472">Membrane</keyword>
<dbReference type="Gene3D" id="3.10.20.310">
    <property type="entry name" value="membrane protein fhac"/>
    <property type="match status" value="1"/>
</dbReference>
<comment type="subcellular location">
    <subcellularLocation>
        <location evidence="1">Membrane</location>
    </subcellularLocation>
</comment>
<evidence type="ECO:0000313" key="6">
    <source>
        <dbReference type="EMBL" id="SDY10026.1"/>
    </source>
</evidence>
<dbReference type="Gene3D" id="2.40.160.50">
    <property type="entry name" value="membrane protein fhac: a member of the omp85/tpsb transporter family"/>
    <property type="match status" value="1"/>
</dbReference>
<dbReference type="OrthoDB" id="9769707at2"/>
<accession>A0A1H3H3D0</accession>
<dbReference type="PANTHER" id="PTHR12815:SF42">
    <property type="entry name" value="BACTERIAL SURFACE ANTIGEN (D15) DOMAIN-CONTAINING PROTEIN"/>
    <property type="match status" value="1"/>
</dbReference>
<sequence length="600" mass="63857">MHGKSFPILKFTCMLLLGISLMAGPACAFEAELKLERGAKDLLIELKNASLVLAAKREGTTASQDILAAAQADYGRLISALYERGYYGPVVTILIDGREAADVPPMANLGQIKRVEVSVKPGPAFQFGAVSIAPITAETELPNGFRKGAPAELSVIRDVAQAGVEGWRAQGYAKAQIMREDVVADHLNARLDVDLGISQGPRVSFGVLEVEGSKDVRLNRIRKIAAVPTGDVFDPAVLERSAVRLRRTGAFSSVSLREAKTLGPEDTLDIELAVTDAKPRRVGFGAELHSSEGLSLSGYWMHRNLMGGAERFRIEGELAGLAGESNGLDYSVKASLTRPSTFEKDTDLTLVAQIDQLDEPLYFLRKASIEAGVSRYFSESLTGELAVLYRYSDVDDSLGTQYYSHLMLRFGTTLDRRDDKLNPTNGAYLRAEALPYFGLSGAASGVRGYLDARVYKSVGASDAVVLAGRFQLGTIAGSDIADTPPDLLFLSGGSGTVRGHSYQSLSVSSGGVETGGRSFVGISGEARVKINSTFGVTGFYDIGYVGENSAVDETGGWHSGAGVGLRYQTGIGALRFDVAVPVTGVGSNSFEAYVGIGQSF</sequence>
<dbReference type="AlphaFoldDB" id="A0A1H3H3D0"/>
<dbReference type="PANTHER" id="PTHR12815">
    <property type="entry name" value="SORTING AND ASSEMBLY MACHINERY SAMM50 PROTEIN FAMILY MEMBER"/>
    <property type="match status" value="1"/>
</dbReference>
<evidence type="ECO:0000313" key="7">
    <source>
        <dbReference type="Proteomes" id="UP000199026"/>
    </source>
</evidence>
<dbReference type="Proteomes" id="UP000199026">
    <property type="component" value="Unassembled WGS sequence"/>
</dbReference>
<evidence type="ECO:0000259" key="5">
    <source>
        <dbReference type="Pfam" id="PF01103"/>
    </source>
</evidence>
<dbReference type="EMBL" id="FNPR01000001">
    <property type="protein sequence ID" value="SDY10026.1"/>
    <property type="molecule type" value="Genomic_DNA"/>
</dbReference>
<dbReference type="InterPro" id="IPR039910">
    <property type="entry name" value="D15-like"/>
</dbReference>
<keyword evidence="2" id="KW-0812">Transmembrane</keyword>
<feature type="domain" description="Bacterial surface antigen (D15)" evidence="5">
    <location>
        <begin position="304"/>
        <end position="600"/>
    </location>
</feature>
<organism evidence="6 7">
    <name type="scientific">Lentibacter algarum</name>
    <dbReference type="NCBI Taxonomy" id="576131"/>
    <lineage>
        <taxon>Bacteria</taxon>
        <taxon>Pseudomonadati</taxon>
        <taxon>Pseudomonadota</taxon>
        <taxon>Alphaproteobacteria</taxon>
        <taxon>Rhodobacterales</taxon>
        <taxon>Roseobacteraceae</taxon>
        <taxon>Lentibacter</taxon>
    </lineage>
</organism>
<keyword evidence="7" id="KW-1185">Reference proteome</keyword>
<name>A0A1H3H3D0_9RHOB</name>
<evidence type="ECO:0000256" key="2">
    <source>
        <dbReference type="ARBA" id="ARBA00022452"/>
    </source>
</evidence>
<evidence type="ECO:0000256" key="4">
    <source>
        <dbReference type="SAM" id="SignalP"/>
    </source>
</evidence>
<dbReference type="GO" id="GO:0019867">
    <property type="term" value="C:outer membrane"/>
    <property type="evidence" value="ECO:0007669"/>
    <property type="project" value="InterPro"/>
</dbReference>
<evidence type="ECO:0000256" key="1">
    <source>
        <dbReference type="ARBA" id="ARBA00004370"/>
    </source>
</evidence>
<keyword evidence="4" id="KW-0732">Signal</keyword>
<gene>
    <name evidence="6" type="ORF">SAMN05444486_101191</name>
</gene>
<keyword evidence="2" id="KW-1134">Transmembrane beta strand</keyword>
<proteinExistence type="predicted"/>
<dbReference type="STRING" id="576131.SAMN05444486_101191"/>
<dbReference type="InterPro" id="IPR000184">
    <property type="entry name" value="Bac_surfAg_D15"/>
</dbReference>
<reference evidence="6 7" key="1">
    <citation type="submission" date="2016-10" db="EMBL/GenBank/DDBJ databases">
        <authorList>
            <person name="de Groot N.N."/>
        </authorList>
    </citation>
    <scope>NUCLEOTIDE SEQUENCE [LARGE SCALE GENOMIC DNA]</scope>
    <source>
        <strain evidence="6 7">DSM 24677</strain>
    </source>
</reference>
<feature type="chain" id="PRO_5011638926" evidence="4">
    <location>
        <begin position="29"/>
        <end position="600"/>
    </location>
</feature>
<dbReference type="Pfam" id="PF01103">
    <property type="entry name" value="Omp85"/>
    <property type="match status" value="1"/>
</dbReference>
<evidence type="ECO:0000256" key="3">
    <source>
        <dbReference type="ARBA" id="ARBA00023136"/>
    </source>
</evidence>
<protein>
    <submittedName>
        <fullName evidence="6">Autotransporter secretion outer membrane protein TamA</fullName>
    </submittedName>
</protein>
<feature type="signal peptide" evidence="4">
    <location>
        <begin position="1"/>
        <end position="28"/>
    </location>
</feature>